<dbReference type="EMBL" id="CP084167">
    <property type="protein sequence ID" value="UJG44827.1"/>
    <property type="molecule type" value="Genomic_DNA"/>
</dbReference>
<evidence type="ECO:0000259" key="2">
    <source>
        <dbReference type="Pfam" id="PF00586"/>
    </source>
</evidence>
<name>A0A9Y1BTH9_9ARCH</name>
<evidence type="ECO:0008006" key="5">
    <source>
        <dbReference type="Google" id="ProtNLM"/>
    </source>
</evidence>
<sequence>MKEGKLPIPKLHEILELKGAKNSGIISAGIVGHDVAVIDIQSAKEQAYKFYNNESDILLVEKSDPITFPTPNPGYYSVVVNSNDIACSGGIPYGFLITIIAPPDTTFEQIKVIQKETHKQCKEFNISILGGHTEISQSVNTIIISGHMLGFVPKDFLVPNSLSPGNKIIALGYSGKEGTNILIEEVGEAIYKKFTKKEIAEWKEKNSDISILNIALELNRLFKPRLLHDPTEGGIFGALYEIVATTGLGIKLDNLPPLSNVTKKLSELLNFNPYRLISSGGLIIAVEEEKASKIIEFLRMRNYPAEIIGTVITSDKKLVYKEEELLPPEGDDIIIALNNLKKKSDE</sequence>
<reference evidence="4" key="1">
    <citation type="journal article" date="2022" name="Nat. Microbiol.">
        <title>Unique mobile elements and scalable gene flow at the prokaryote-eukaryote boundary revealed by circularized Asgard archaea genomes.</title>
        <authorList>
            <person name="Wu F."/>
            <person name="Speth D.R."/>
            <person name="Philosof A."/>
            <person name="Cremiere A."/>
            <person name="Narayanan A."/>
            <person name="Barco R.A."/>
            <person name="Connon S.A."/>
            <person name="Amend J.P."/>
            <person name="Antoshechkin I.A."/>
            <person name="Orphan V.J."/>
        </authorList>
    </citation>
    <scope>NUCLEOTIDE SEQUENCE</scope>
    <source>
        <strain evidence="4">PR6</strain>
    </source>
</reference>
<evidence type="ECO:0000256" key="1">
    <source>
        <dbReference type="ARBA" id="ARBA00006243"/>
    </source>
</evidence>
<evidence type="ECO:0000313" key="4">
    <source>
        <dbReference type="EMBL" id="UJG44827.1"/>
    </source>
</evidence>
<dbReference type="Gene3D" id="3.30.1330.10">
    <property type="entry name" value="PurM-like, N-terminal domain"/>
    <property type="match status" value="1"/>
</dbReference>
<dbReference type="InterPro" id="IPR010918">
    <property type="entry name" value="PurM-like_C_dom"/>
</dbReference>
<dbReference type="SUPFAM" id="SSF55326">
    <property type="entry name" value="PurM N-terminal domain-like"/>
    <property type="match status" value="1"/>
</dbReference>
<feature type="domain" description="PurM-like C-terminal" evidence="3">
    <location>
        <begin position="164"/>
        <end position="316"/>
    </location>
</feature>
<proteinExistence type="inferred from homology"/>
<dbReference type="Pfam" id="PF02769">
    <property type="entry name" value="AIRS_C"/>
    <property type="match status" value="1"/>
</dbReference>
<dbReference type="GO" id="GO:0051604">
    <property type="term" value="P:protein maturation"/>
    <property type="evidence" value="ECO:0007669"/>
    <property type="project" value="TreeGrafter"/>
</dbReference>
<evidence type="ECO:0000259" key="3">
    <source>
        <dbReference type="Pfam" id="PF02769"/>
    </source>
</evidence>
<dbReference type="InterPro" id="IPR016188">
    <property type="entry name" value="PurM-like_N"/>
</dbReference>
<comment type="similarity">
    <text evidence="1">Belongs to the HypE family.</text>
</comment>
<dbReference type="Proteomes" id="UP001200513">
    <property type="component" value="Chromosome"/>
</dbReference>
<dbReference type="InterPro" id="IPR036676">
    <property type="entry name" value="PurM-like_C_sf"/>
</dbReference>
<dbReference type="PANTHER" id="PTHR30303">
    <property type="entry name" value="HYDROGENASE ISOENZYMES FORMATION PROTEIN HYPE"/>
    <property type="match status" value="1"/>
</dbReference>
<dbReference type="SUPFAM" id="SSF56042">
    <property type="entry name" value="PurM C-terminal domain-like"/>
    <property type="match status" value="1"/>
</dbReference>
<dbReference type="PANTHER" id="PTHR30303:SF4">
    <property type="entry name" value="HYDROGENASE EXPRESSION_FORMATION PROTEIN HYPE"/>
    <property type="match status" value="1"/>
</dbReference>
<gene>
    <name evidence="4" type="ORF">K9W46_06485</name>
</gene>
<dbReference type="InterPro" id="IPR011854">
    <property type="entry name" value="HypE"/>
</dbReference>
<accession>A0A9Y1BTH9</accession>
<dbReference type="Gene3D" id="3.90.650.10">
    <property type="entry name" value="PurM-like C-terminal domain"/>
    <property type="match status" value="1"/>
</dbReference>
<dbReference type="Pfam" id="PF00586">
    <property type="entry name" value="AIRS"/>
    <property type="match status" value="1"/>
</dbReference>
<dbReference type="InterPro" id="IPR036921">
    <property type="entry name" value="PurM-like_N_sf"/>
</dbReference>
<protein>
    <recommendedName>
        <fullName evidence="5">Hydrogenase expression/formation protein HypE</fullName>
    </recommendedName>
</protein>
<organism evidence="4">
    <name type="scientific">Candidatus Heimdallarchaeum endolithica</name>
    <dbReference type="NCBI Taxonomy" id="2876572"/>
    <lineage>
        <taxon>Archaea</taxon>
        <taxon>Promethearchaeati</taxon>
        <taxon>Candidatus Heimdallarchaeota</taxon>
        <taxon>Candidatus Heimdallarchaeia (ex Rinke et al. 2021) (nom. nud.)</taxon>
        <taxon>Candidatus Heimdallarchaeales</taxon>
        <taxon>Candidatus Heimdallarchaeaceae</taxon>
        <taxon>Candidatus Heimdallarchaeum</taxon>
    </lineage>
</organism>
<dbReference type="AlphaFoldDB" id="A0A9Y1BTH9"/>
<feature type="domain" description="PurM-like N-terminal" evidence="2">
    <location>
        <begin position="69"/>
        <end position="152"/>
    </location>
</feature>